<dbReference type="AlphaFoldDB" id="F0QUB8"/>
<keyword evidence="7" id="KW-0170">Cobalt</keyword>
<dbReference type="GO" id="GO:0046872">
    <property type="term" value="F:metal ion binding"/>
    <property type="evidence" value="ECO:0007669"/>
    <property type="project" value="UniProtKB-KW"/>
</dbReference>
<organism evidence="9 10">
    <name type="scientific">Vulcanisaeta moutnovskia (strain 768-28)</name>
    <dbReference type="NCBI Taxonomy" id="985053"/>
    <lineage>
        <taxon>Archaea</taxon>
        <taxon>Thermoproteota</taxon>
        <taxon>Thermoprotei</taxon>
        <taxon>Thermoproteales</taxon>
        <taxon>Thermoproteaceae</taxon>
        <taxon>Vulcanisaeta</taxon>
    </lineage>
</organism>
<reference evidence="9 10" key="1">
    <citation type="journal article" date="2011" name="J. Bacteriol.">
        <title>Complete genome sequence of 'Vulcanisaeta moutnovskia' strain 768-28, a novel member of the hyperthermophilic crenarchaeal genus vulcanisaeta.</title>
        <authorList>
            <person name="Gumerov V.M."/>
            <person name="Mardanov A.V."/>
            <person name="Beletsky A.V."/>
            <person name="Prokofeva M.I."/>
            <person name="Bonch-Osmolovskaya E.A."/>
            <person name="Ravin N.V."/>
            <person name="Skryabin K.G."/>
        </authorList>
    </citation>
    <scope>NUCLEOTIDE SEQUENCE [LARGE SCALE GENOMIC DNA]</scope>
    <source>
        <strain evidence="9 10">768-28</strain>
    </source>
</reference>
<dbReference type="OrthoDB" id="24854at2157"/>
<evidence type="ECO:0000256" key="3">
    <source>
        <dbReference type="ARBA" id="ARBA00006247"/>
    </source>
</evidence>
<dbReference type="KEGG" id="vmo:VMUT_0446"/>
<dbReference type="GO" id="GO:0016787">
    <property type="term" value="F:hydrolase activity"/>
    <property type="evidence" value="ECO:0007669"/>
    <property type="project" value="UniProtKB-KW"/>
</dbReference>
<dbReference type="InterPro" id="IPR011650">
    <property type="entry name" value="Peptidase_M20_dimer"/>
</dbReference>
<keyword evidence="6" id="KW-0862">Zinc</keyword>
<evidence type="ECO:0000256" key="4">
    <source>
        <dbReference type="ARBA" id="ARBA00022723"/>
    </source>
</evidence>
<dbReference type="HOGENOM" id="CLU_021802_2_2_2"/>
<dbReference type="Pfam" id="PF01546">
    <property type="entry name" value="Peptidase_M20"/>
    <property type="match status" value="1"/>
</dbReference>
<comment type="cofactor">
    <cofactor evidence="2">
        <name>Zn(2+)</name>
        <dbReference type="ChEBI" id="CHEBI:29105"/>
    </cofactor>
</comment>
<dbReference type="NCBIfam" id="NF010589">
    <property type="entry name" value="PRK13983.1"/>
    <property type="match status" value="1"/>
</dbReference>
<dbReference type="InterPro" id="IPR036264">
    <property type="entry name" value="Bact_exopeptidase_dim_dom"/>
</dbReference>
<dbReference type="NCBIfam" id="TIGR01910">
    <property type="entry name" value="DapE-ArgE"/>
    <property type="match status" value="1"/>
</dbReference>
<evidence type="ECO:0000256" key="7">
    <source>
        <dbReference type="ARBA" id="ARBA00023285"/>
    </source>
</evidence>
<comment type="similarity">
    <text evidence="3">Belongs to the peptidase M20A family.</text>
</comment>
<keyword evidence="5" id="KW-0378">Hydrolase</keyword>
<dbReference type="STRING" id="985053.VMUT_0446"/>
<proteinExistence type="inferred from homology"/>
<protein>
    <submittedName>
        <fullName evidence="9">Acetylornithine deacetylase or succinyl-diaminopimelate desuccinylase</fullName>
    </submittedName>
</protein>
<evidence type="ECO:0000256" key="5">
    <source>
        <dbReference type="ARBA" id="ARBA00022801"/>
    </source>
</evidence>
<evidence type="ECO:0000259" key="8">
    <source>
        <dbReference type="Pfam" id="PF07687"/>
    </source>
</evidence>
<dbReference type="InterPro" id="IPR050072">
    <property type="entry name" value="Peptidase_M20A"/>
</dbReference>
<dbReference type="Gene3D" id="3.30.70.360">
    <property type="match status" value="1"/>
</dbReference>
<dbReference type="SUPFAM" id="SSF55031">
    <property type="entry name" value="Bacterial exopeptidase dimerisation domain"/>
    <property type="match status" value="1"/>
</dbReference>
<evidence type="ECO:0000256" key="2">
    <source>
        <dbReference type="ARBA" id="ARBA00001947"/>
    </source>
</evidence>
<dbReference type="Pfam" id="PF07687">
    <property type="entry name" value="M20_dimer"/>
    <property type="match status" value="1"/>
</dbReference>
<name>F0QUB8_VULM7</name>
<dbReference type="GeneID" id="10288098"/>
<evidence type="ECO:0000256" key="1">
    <source>
        <dbReference type="ARBA" id="ARBA00001941"/>
    </source>
</evidence>
<dbReference type="RefSeq" id="WP_013603821.1">
    <property type="nucleotide sequence ID" value="NC_015151.1"/>
</dbReference>
<dbReference type="PANTHER" id="PTHR43808">
    <property type="entry name" value="ACETYLORNITHINE DEACETYLASE"/>
    <property type="match status" value="1"/>
</dbReference>
<dbReference type="EMBL" id="CP002529">
    <property type="protein sequence ID" value="ADY00658.1"/>
    <property type="molecule type" value="Genomic_DNA"/>
</dbReference>
<dbReference type="InterPro" id="IPR010182">
    <property type="entry name" value="ArgE/DapE"/>
</dbReference>
<keyword evidence="4" id="KW-0479">Metal-binding</keyword>
<evidence type="ECO:0000313" key="10">
    <source>
        <dbReference type="Proteomes" id="UP000007485"/>
    </source>
</evidence>
<evidence type="ECO:0000313" key="9">
    <source>
        <dbReference type="EMBL" id="ADY00658.1"/>
    </source>
</evidence>
<dbReference type="InterPro" id="IPR002933">
    <property type="entry name" value="Peptidase_M20"/>
</dbReference>
<dbReference type="eggNOG" id="arCOG01107">
    <property type="taxonomic scope" value="Archaea"/>
</dbReference>
<comment type="cofactor">
    <cofactor evidence="1">
        <name>Co(2+)</name>
        <dbReference type="ChEBI" id="CHEBI:48828"/>
    </cofactor>
</comment>
<evidence type="ECO:0000256" key="6">
    <source>
        <dbReference type="ARBA" id="ARBA00022833"/>
    </source>
</evidence>
<dbReference type="Proteomes" id="UP000007485">
    <property type="component" value="Chromosome"/>
</dbReference>
<feature type="domain" description="Peptidase M20 dimerisation" evidence="8">
    <location>
        <begin position="202"/>
        <end position="310"/>
    </location>
</feature>
<dbReference type="Gene3D" id="3.40.630.10">
    <property type="entry name" value="Zn peptidases"/>
    <property type="match status" value="2"/>
</dbReference>
<sequence>MVNDLNEVLKYADNQREFVITLYREFIPIKALAPENGGDGEWDRANYLLNVVRKYFDEVKVIEASDNRVSRGSRPNIVALIKGLDMSRTYWVIAHMDTVPEGDRSLWSYDPFKATVVSDTIYGRGVEDDGQGIVMGITVGKVLRELGIKPPINYGLILASDEEVNSKYGIRYVIDKEPNLITGRDLVVVPDAGNADGTMIEIAEKGILWVKVTVYGKQAHASLPELGLNAYRLGSELTLEIDRKLHETFNHEDALFIPPKSTFEPTKVEPNVGNVNTIPGRHVFYIDCRILPKYNIDDVLKIIKDTASNYCSSHGCRVDIEVISRDDPVQPTSADSEIVRRLSKAIRVVRGLEPRLMGIGGGTYARYLRARGIPVAVWMTSKETAHAPDEHVLLTDVINDIKTVVVSLLTEP</sequence>
<dbReference type="SUPFAM" id="SSF53187">
    <property type="entry name" value="Zn-dependent exopeptidases"/>
    <property type="match status" value="1"/>
</dbReference>
<gene>
    <name evidence="9" type="ordered locus">VMUT_0446</name>
</gene>
<keyword evidence="10" id="KW-1185">Reference proteome</keyword>
<accession>F0QUB8</accession>
<dbReference type="PANTHER" id="PTHR43808:SF32">
    <property type="entry name" value="ARGE_DAPE-RELATED DEACYLASE"/>
    <property type="match status" value="1"/>
</dbReference>